<dbReference type="EMBL" id="HBEY01007456">
    <property type="protein sequence ID" value="CAD8600300.1"/>
    <property type="molecule type" value="Transcribed_RNA"/>
</dbReference>
<dbReference type="GO" id="GO:0051560">
    <property type="term" value="P:mitochondrial calcium ion homeostasis"/>
    <property type="evidence" value="ECO:0007669"/>
    <property type="project" value="InterPro"/>
</dbReference>
<reference evidence="3" key="1">
    <citation type="submission" date="2021-01" db="EMBL/GenBank/DDBJ databases">
        <authorList>
            <person name="Corre E."/>
            <person name="Pelletier E."/>
            <person name="Niang G."/>
            <person name="Scheremetjew M."/>
            <person name="Finn R."/>
            <person name="Kale V."/>
            <person name="Holt S."/>
            <person name="Cochrane G."/>
            <person name="Meng A."/>
            <person name="Brown T."/>
            <person name="Cohen L."/>
        </authorList>
    </citation>
    <scope>NUCLEOTIDE SEQUENCE</scope>
    <source>
        <strain evidence="3">PLY182g</strain>
    </source>
</reference>
<feature type="compositionally biased region" description="Polar residues" evidence="1">
    <location>
        <begin position="49"/>
        <end position="64"/>
    </location>
</feature>
<protein>
    <recommendedName>
        <fullName evidence="2">PDZ domain-containing protein</fullName>
    </recommendedName>
</protein>
<dbReference type="InterPro" id="IPR041489">
    <property type="entry name" value="PDZ_6"/>
</dbReference>
<dbReference type="AlphaFoldDB" id="A0A7S0L447"/>
<dbReference type="SUPFAM" id="SSF50156">
    <property type="entry name" value="PDZ domain-like"/>
    <property type="match status" value="1"/>
</dbReference>
<dbReference type="Pfam" id="PF17820">
    <property type="entry name" value="PDZ_6"/>
    <property type="match status" value="1"/>
</dbReference>
<dbReference type="GO" id="GO:0044233">
    <property type="term" value="C:mitochondria-associated endoplasmic reticulum membrane contact site"/>
    <property type="evidence" value="ECO:0007669"/>
    <property type="project" value="InterPro"/>
</dbReference>
<proteinExistence type="predicted"/>
<sequence length="232" mass="24928">MTLLDLYEQTAATAAKWDSCRSEGLDLEISESSVTQRELDSPREVEASLTDSAETSTHTKRGSSLQHAAELLSMDVHKNSLGDNIGAKLEKFGRHVVFQSVEPGSLADAAELQPGDLLVAVNGKHVSSPCQGSKLIQAAVGKVVFTTRRLHGVKSLWLIKQGCQEFGFTCRKEGLKPLTVCAVQNAELPLAVGDILVAINGVRIDHRSSSASAKARELFYAAPEGLLCVQVF</sequence>
<dbReference type="PANTHER" id="PTHR21519">
    <property type="entry name" value="PDZ DOMAIN-CONTAINING PROTEIN 8"/>
    <property type="match status" value="1"/>
</dbReference>
<accession>A0A7S0L447</accession>
<feature type="domain" description="PDZ" evidence="2">
    <location>
        <begin position="73"/>
        <end position="151"/>
    </location>
</feature>
<dbReference type="PANTHER" id="PTHR21519:SF1">
    <property type="entry name" value="PDZ DOMAIN-CONTAINING PROTEIN 8"/>
    <property type="match status" value="1"/>
</dbReference>
<dbReference type="InterPro" id="IPR036034">
    <property type="entry name" value="PDZ_sf"/>
</dbReference>
<gene>
    <name evidence="3" type="ORF">CPEL01642_LOCUS3630</name>
</gene>
<dbReference type="InterPro" id="IPR039275">
    <property type="entry name" value="PDZD8"/>
</dbReference>
<dbReference type="PROSITE" id="PS50106">
    <property type="entry name" value="PDZ"/>
    <property type="match status" value="1"/>
</dbReference>
<name>A0A7S0L447_9EUKA</name>
<feature type="region of interest" description="Disordered" evidence="1">
    <location>
        <begin position="32"/>
        <end position="64"/>
    </location>
</feature>
<organism evidence="3">
    <name type="scientific">Coccolithus braarudii</name>
    <dbReference type="NCBI Taxonomy" id="221442"/>
    <lineage>
        <taxon>Eukaryota</taxon>
        <taxon>Haptista</taxon>
        <taxon>Haptophyta</taxon>
        <taxon>Prymnesiophyceae</taxon>
        <taxon>Coccolithales</taxon>
        <taxon>Coccolithaceae</taxon>
        <taxon>Coccolithus</taxon>
    </lineage>
</organism>
<evidence type="ECO:0000256" key="1">
    <source>
        <dbReference type="SAM" id="MobiDB-lite"/>
    </source>
</evidence>
<dbReference type="InterPro" id="IPR001478">
    <property type="entry name" value="PDZ"/>
</dbReference>
<feature type="compositionally biased region" description="Basic and acidic residues" evidence="1">
    <location>
        <begin position="37"/>
        <end position="46"/>
    </location>
</feature>
<dbReference type="SMART" id="SM00228">
    <property type="entry name" value="PDZ"/>
    <property type="match status" value="1"/>
</dbReference>
<evidence type="ECO:0000259" key="2">
    <source>
        <dbReference type="PROSITE" id="PS50106"/>
    </source>
</evidence>
<dbReference type="Gene3D" id="2.30.42.10">
    <property type="match status" value="1"/>
</dbReference>
<dbReference type="GO" id="GO:1990456">
    <property type="term" value="P:mitochondrion-endoplasmic reticulum membrane tethering"/>
    <property type="evidence" value="ECO:0007669"/>
    <property type="project" value="InterPro"/>
</dbReference>
<dbReference type="GO" id="GO:0005739">
    <property type="term" value="C:mitochondrion"/>
    <property type="evidence" value="ECO:0007669"/>
    <property type="project" value="GOC"/>
</dbReference>
<evidence type="ECO:0000313" key="3">
    <source>
        <dbReference type="EMBL" id="CAD8600300.1"/>
    </source>
</evidence>